<accession>A0A9Q3ZZJ7</accession>
<feature type="transmembrane region" description="Helical" evidence="2">
    <location>
        <begin position="6"/>
        <end position="24"/>
    </location>
</feature>
<dbReference type="AlphaFoldDB" id="A0A9Q3ZZJ7"/>
<dbReference type="Proteomes" id="UP000814207">
    <property type="component" value="Unassembled WGS sequence"/>
</dbReference>
<gene>
    <name evidence="3" type="ORF">GIW73_18625</name>
</gene>
<evidence type="ECO:0000313" key="4">
    <source>
        <dbReference type="Proteomes" id="UP000814207"/>
    </source>
</evidence>
<keyword evidence="2" id="KW-0472">Membrane</keyword>
<dbReference type="EMBL" id="WKEU01000090">
    <property type="protein sequence ID" value="MCF5064947.1"/>
    <property type="molecule type" value="Genomic_DNA"/>
</dbReference>
<evidence type="ECO:0000256" key="2">
    <source>
        <dbReference type="SAM" id="Phobius"/>
    </source>
</evidence>
<evidence type="ECO:0000256" key="1">
    <source>
        <dbReference type="SAM" id="Coils"/>
    </source>
</evidence>
<sequence>MEDLMSLVALAPVLLAIVALLGALRSLTRRSKAEMEFIIELSKTLHEETLKLQKDMENLRVESETLKNEIDAYRHIYFSGVKGRAENKEYPDYLKAALLNLDKPDKIYILKALNQPSLKGRMRYFDKVLKSAFDMAASVTRTML</sequence>
<protein>
    <submittedName>
        <fullName evidence="3">Uncharacterized protein</fullName>
    </submittedName>
</protein>
<keyword evidence="1" id="KW-0175">Coiled coil</keyword>
<reference evidence="3" key="1">
    <citation type="submission" date="2019-11" db="EMBL/GenBank/DDBJ databases">
        <title>Epiphytic Pseudomonas syringae from cherry orchards.</title>
        <authorList>
            <person name="Hulin M.T."/>
        </authorList>
    </citation>
    <scope>NUCLEOTIDE SEQUENCE</scope>
    <source>
        <strain evidence="3">PA-6-9A</strain>
    </source>
</reference>
<evidence type="ECO:0000313" key="3">
    <source>
        <dbReference type="EMBL" id="MCF5064947.1"/>
    </source>
</evidence>
<comment type="caution">
    <text evidence="3">The sequence shown here is derived from an EMBL/GenBank/DDBJ whole genome shotgun (WGS) entry which is preliminary data.</text>
</comment>
<name>A0A9Q3ZZJ7_PSESX</name>
<keyword evidence="2" id="KW-1133">Transmembrane helix</keyword>
<feature type="coiled-coil region" evidence="1">
    <location>
        <begin position="49"/>
        <end position="76"/>
    </location>
</feature>
<keyword evidence="2" id="KW-0812">Transmembrane</keyword>
<proteinExistence type="predicted"/>
<organism evidence="3 4">
    <name type="scientific">Pseudomonas syringae</name>
    <dbReference type="NCBI Taxonomy" id="317"/>
    <lineage>
        <taxon>Bacteria</taxon>
        <taxon>Pseudomonadati</taxon>
        <taxon>Pseudomonadota</taxon>
        <taxon>Gammaproteobacteria</taxon>
        <taxon>Pseudomonadales</taxon>
        <taxon>Pseudomonadaceae</taxon>
        <taxon>Pseudomonas</taxon>
    </lineage>
</organism>